<reference evidence="3 4" key="1">
    <citation type="submission" date="2017-06" db="EMBL/GenBank/DDBJ databases">
        <authorList>
            <person name="Kim H.J."/>
            <person name="Triplett B.A."/>
        </authorList>
    </citation>
    <scope>NUCLEOTIDE SEQUENCE [LARGE SCALE GENOMIC DNA]</scope>
    <source>
        <strain evidence="3 4">DSM 29052</strain>
    </source>
</reference>
<dbReference type="GO" id="GO:0008897">
    <property type="term" value="F:holo-[acyl-carrier-protein] synthase activity"/>
    <property type="evidence" value="ECO:0007669"/>
    <property type="project" value="InterPro"/>
</dbReference>
<dbReference type="AlphaFoldDB" id="A0A238ZBK7"/>
<dbReference type="Pfam" id="PF01648">
    <property type="entry name" value="ACPS"/>
    <property type="match status" value="1"/>
</dbReference>
<evidence type="ECO:0000313" key="3">
    <source>
        <dbReference type="EMBL" id="SNR80311.1"/>
    </source>
</evidence>
<keyword evidence="4" id="KW-1185">Reference proteome</keyword>
<gene>
    <name evidence="3" type="ORF">SAMN06265370_12712</name>
</gene>
<dbReference type="InterPro" id="IPR037143">
    <property type="entry name" value="4-PPantetheinyl_Trfase_dom_sf"/>
</dbReference>
<dbReference type="InterPro" id="IPR008278">
    <property type="entry name" value="4-PPantetheinyl_Trfase_dom"/>
</dbReference>
<evidence type="ECO:0000313" key="4">
    <source>
        <dbReference type="Proteomes" id="UP000198417"/>
    </source>
</evidence>
<keyword evidence="1 3" id="KW-0808">Transferase</keyword>
<sequence length="92" mass="10372">MDLAPKIFRPEELAIVTNTLWAHYGSTRLFLAKEAVFKAVHPTVNRFVDFHEVRLRAMSAEELYFGVMPTCRPSWGINARCVPGPHGGAGMW</sequence>
<dbReference type="EMBL" id="FZNN01000027">
    <property type="protein sequence ID" value="SNR80311.1"/>
    <property type="molecule type" value="Genomic_DNA"/>
</dbReference>
<dbReference type="RefSeq" id="WP_089273475.1">
    <property type="nucleotide sequence ID" value="NZ_FZNN01000027.1"/>
</dbReference>
<feature type="domain" description="4'-phosphopantetheinyl transferase" evidence="2">
    <location>
        <begin position="3"/>
        <end position="64"/>
    </location>
</feature>
<name>A0A238ZBK7_9RHOB</name>
<evidence type="ECO:0000256" key="1">
    <source>
        <dbReference type="ARBA" id="ARBA00022679"/>
    </source>
</evidence>
<accession>A0A238ZBK7</accession>
<proteinExistence type="predicted"/>
<dbReference type="Proteomes" id="UP000198417">
    <property type="component" value="Unassembled WGS sequence"/>
</dbReference>
<dbReference type="SUPFAM" id="SSF56214">
    <property type="entry name" value="4'-phosphopantetheinyl transferase"/>
    <property type="match status" value="1"/>
</dbReference>
<organism evidence="3 4">
    <name type="scientific">Puniceibacterium sediminis</name>
    <dbReference type="NCBI Taxonomy" id="1608407"/>
    <lineage>
        <taxon>Bacteria</taxon>
        <taxon>Pseudomonadati</taxon>
        <taxon>Pseudomonadota</taxon>
        <taxon>Alphaproteobacteria</taxon>
        <taxon>Rhodobacterales</taxon>
        <taxon>Paracoccaceae</taxon>
        <taxon>Puniceibacterium</taxon>
    </lineage>
</organism>
<protein>
    <submittedName>
        <fullName evidence="3">4'-phosphopantetheinyl transferase superfamily protein</fullName>
    </submittedName>
</protein>
<dbReference type="OrthoDB" id="8210607at2"/>
<evidence type="ECO:0000259" key="2">
    <source>
        <dbReference type="Pfam" id="PF01648"/>
    </source>
</evidence>
<dbReference type="GO" id="GO:0000287">
    <property type="term" value="F:magnesium ion binding"/>
    <property type="evidence" value="ECO:0007669"/>
    <property type="project" value="InterPro"/>
</dbReference>